<dbReference type="Gene3D" id="1.10.3290.10">
    <property type="entry name" value="Fido-like domain"/>
    <property type="match status" value="1"/>
</dbReference>
<accession>A0A1F4S4J0</accession>
<keyword evidence="2" id="KW-0067">ATP-binding</keyword>
<proteinExistence type="predicted"/>
<dbReference type="InterPro" id="IPR036597">
    <property type="entry name" value="Fido-like_dom_sf"/>
</dbReference>
<comment type="caution">
    <text evidence="6">The sequence shown here is derived from an EMBL/GenBank/DDBJ whole genome shotgun (WGS) entry which is preliminary data.</text>
</comment>
<feature type="coiled-coil region" evidence="4">
    <location>
        <begin position="75"/>
        <end position="106"/>
    </location>
</feature>
<dbReference type="AlphaFoldDB" id="A0A1F4S4J0"/>
<dbReference type="Proteomes" id="UP000177905">
    <property type="component" value="Unassembled WGS sequence"/>
</dbReference>
<evidence type="ECO:0000313" key="6">
    <source>
        <dbReference type="EMBL" id="OGC14653.1"/>
    </source>
</evidence>
<dbReference type="PROSITE" id="PS51459">
    <property type="entry name" value="FIDO"/>
    <property type="match status" value="1"/>
</dbReference>
<reference evidence="6 7" key="1">
    <citation type="journal article" date="2016" name="Nat. Commun.">
        <title>Thousands of microbial genomes shed light on interconnected biogeochemical processes in an aquifer system.</title>
        <authorList>
            <person name="Anantharaman K."/>
            <person name="Brown C.T."/>
            <person name="Hug L.A."/>
            <person name="Sharon I."/>
            <person name="Castelle C.J."/>
            <person name="Probst A.J."/>
            <person name="Thomas B.C."/>
            <person name="Singh A."/>
            <person name="Wilkins M.J."/>
            <person name="Karaoz U."/>
            <person name="Brodie E.L."/>
            <person name="Williams K.H."/>
            <person name="Hubbard S.S."/>
            <person name="Banfield J.F."/>
        </authorList>
    </citation>
    <scope>NUCLEOTIDE SEQUENCE [LARGE SCALE GENOMIC DNA]</scope>
</reference>
<keyword evidence="2" id="KW-0547">Nucleotide-binding</keyword>
<dbReference type="Pfam" id="PF02661">
    <property type="entry name" value="Fic"/>
    <property type="match status" value="1"/>
</dbReference>
<name>A0A1F4S4J0_UNCSA</name>
<dbReference type="SUPFAM" id="SSF140931">
    <property type="entry name" value="Fic-like"/>
    <property type="match status" value="1"/>
</dbReference>
<evidence type="ECO:0000256" key="2">
    <source>
        <dbReference type="PIRSR" id="PIRSR640198-2"/>
    </source>
</evidence>
<dbReference type="InterPro" id="IPR003812">
    <property type="entry name" value="Fido"/>
</dbReference>
<feature type="binding site" evidence="2">
    <location>
        <begin position="192"/>
        <end position="199"/>
    </location>
    <ligand>
        <name>ATP</name>
        <dbReference type="ChEBI" id="CHEBI:30616"/>
    </ligand>
</feature>
<dbReference type="EMBL" id="MEUA01000033">
    <property type="protein sequence ID" value="OGC14653.1"/>
    <property type="molecule type" value="Genomic_DNA"/>
</dbReference>
<dbReference type="InterPro" id="IPR036388">
    <property type="entry name" value="WH-like_DNA-bd_sf"/>
</dbReference>
<dbReference type="Gene3D" id="1.10.10.10">
    <property type="entry name" value="Winged helix-like DNA-binding domain superfamily/Winged helix DNA-binding domain"/>
    <property type="match status" value="1"/>
</dbReference>
<feature type="site" description="Important for autoinhibition of adenylyltransferase activity" evidence="3">
    <location>
        <position position="55"/>
    </location>
</feature>
<organism evidence="6 7">
    <name type="scientific">candidate division WOR-1 bacterium RIFOXYB2_FULL_36_35</name>
    <dbReference type="NCBI Taxonomy" id="1802578"/>
    <lineage>
        <taxon>Bacteria</taxon>
        <taxon>Bacillati</taxon>
        <taxon>Saganbacteria</taxon>
    </lineage>
</organism>
<evidence type="ECO:0000256" key="3">
    <source>
        <dbReference type="PIRSR" id="PIRSR640198-3"/>
    </source>
</evidence>
<keyword evidence="4" id="KW-0175">Coiled coil</keyword>
<feature type="domain" description="Fido" evidence="5">
    <location>
        <begin position="103"/>
        <end position="258"/>
    </location>
</feature>
<dbReference type="PANTHER" id="PTHR13504">
    <property type="entry name" value="FIDO DOMAIN-CONTAINING PROTEIN DDB_G0283145"/>
    <property type="match status" value="1"/>
</dbReference>
<dbReference type="InterPro" id="IPR040198">
    <property type="entry name" value="Fido_containing"/>
</dbReference>
<gene>
    <name evidence="6" type="ORF">A2290_01225</name>
</gene>
<evidence type="ECO:0000256" key="1">
    <source>
        <dbReference type="PIRSR" id="PIRSR640198-1"/>
    </source>
</evidence>
<evidence type="ECO:0000313" key="7">
    <source>
        <dbReference type="Proteomes" id="UP000177905"/>
    </source>
</evidence>
<dbReference type="PANTHER" id="PTHR13504:SF38">
    <property type="entry name" value="FIDO DOMAIN-CONTAINING PROTEIN"/>
    <property type="match status" value="1"/>
</dbReference>
<feature type="active site" evidence="1">
    <location>
        <position position="188"/>
    </location>
</feature>
<protein>
    <recommendedName>
        <fullName evidence="5">Fido domain-containing protein</fullName>
    </recommendedName>
</protein>
<dbReference type="GO" id="GO:0005524">
    <property type="term" value="F:ATP binding"/>
    <property type="evidence" value="ECO:0007669"/>
    <property type="project" value="UniProtKB-KW"/>
</dbReference>
<evidence type="ECO:0000256" key="4">
    <source>
        <dbReference type="SAM" id="Coils"/>
    </source>
</evidence>
<evidence type="ECO:0000259" key="5">
    <source>
        <dbReference type="PROSITE" id="PS51459"/>
    </source>
</evidence>
<sequence length="346" mass="39812">MFKPKYSITQKLLANIKKIACLTATANLKKPSKLVLVQMERSAREISSYSSTSIEGNPLPLTEVKKILKSVPKNIRDSEKEVLNYNNALEKLNEELTRKNAVFNLKLILSIQKEITIGLIEKHRCGRLRVEPVFVNDPRLKRPIYLPPDQQDVRKLINGLILFVSKNRGFIDPLILAGIFHKQFVIIHPFIDGNGRTSRLATKALLADMGLNTFNLFSFENYYNKNVSKYFEKVGVFGNYYDIKDKIDFTEWLEYFTDGIIDELLRVGKELEIAIKTPDIKLPEHLIKLLNYIEENGSITNKEYSKATKRSKASRNIDFAKLIKMELIAKFGKGKNTYYKIKHPIP</sequence>